<dbReference type="Pfam" id="PF26130">
    <property type="entry name" value="PB1-like"/>
    <property type="match status" value="1"/>
</dbReference>
<name>A0ABU6UR16_9FABA</name>
<evidence type="ECO:0000256" key="1">
    <source>
        <dbReference type="SAM" id="MobiDB-lite"/>
    </source>
</evidence>
<sequence>MNANFFEIPADGWIPIFHHGGRFVRNANGDRRYVDGQVTRFSAMDVDFVNKGGLLELAKEIGYIKINEMFWQEHVGINFEAGLHSLVGDKEINEMCEYTLNHNLKEFHIYLDHPVDVPIMPDPDPTEEPIAVESSSSNSYESAEDEAYKPPPPEPNRKKFLTPKKKKRFADKRTKKHVLSGEGSSGAGSGWGSGHVGGPEVGNSSGPRSVGDENANPSP</sequence>
<feature type="compositionally biased region" description="Gly residues" evidence="1">
    <location>
        <begin position="183"/>
        <end position="200"/>
    </location>
</feature>
<feature type="compositionally biased region" description="Basic residues" evidence="1">
    <location>
        <begin position="158"/>
        <end position="178"/>
    </location>
</feature>
<evidence type="ECO:0000259" key="2">
    <source>
        <dbReference type="Pfam" id="PF26130"/>
    </source>
</evidence>
<feature type="domain" description="PB1-like" evidence="2">
    <location>
        <begin position="15"/>
        <end position="113"/>
    </location>
</feature>
<keyword evidence="4" id="KW-1185">Reference proteome</keyword>
<feature type="region of interest" description="Disordered" evidence="1">
    <location>
        <begin position="118"/>
        <end position="219"/>
    </location>
</feature>
<organism evidence="3 4">
    <name type="scientific">Stylosanthes scabra</name>
    <dbReference type="NCBI Taxonomy" id="79078"/>
    <lineage>
        <taxon>Eukaryota</taxon>
        <taxon>Viridiplantae</taxon>
        <taxon>Streptophyta</taxon>
        <taxon>Embryophyta</taxon>
        <taxon>Tracheophyta</taxon>
        <taxon>Spermatophyta</taxon>
        <taxon>Magnoliopsida</taxon>
        <taxon>eudicotyledons</taxon>
        <taxon>Gunneridae</taxon>
        <taxon>Pentapetalae</taxon>
        <taxon>rosids</taxon>
        <taxon>fabids</taxon>
        <taxon>Fabales</taxon>
        <taxon>Fabaceae</taxon>
        <taxon>Papilionoideae</taxon>
        <taxon>50 kb inversion clade</taxon>
        <taxon>dalbergioids sensu lato</taxon>
        <taxon>Dalbergieae</taxon>
        <taxon>Pterocarpus clade</taxon>
        <taxon>Stylosanthes</taxon>
    </lineage>
</organism>
<gene>
    <name evidence="3" type="ORF">PIB30_083236</name>
</gene>
<accession>A0ABU6UR16</accession>
<reference evidence="3 4" key="1">
    <citation type="journal article" date="2023" name="Plants (Basel)">
        <title>Bridging the Gap: Combining Genomics and Transcriptomics Approaches to Understand Stylosanthes scabra, an Orphan Legume from the Brazilian Caatinga.</title>
        <authorList>
            <person name="Ferreira-Neto J.R.C."/>
            <person name="da Silva M.D."/>
            <person name="Binneck E."/>
            <person name="de Melo N.F."/>
            <person name="da Silva R.H."/>
            <person name="de Melo A.L.T.M."/>
            <person name="Pandolfi V."/>
            <person name="Bustamante F.O."/>
            <person name="Brasileiro-Vidal A.C."/>
            <person name="Benko-Iseppon A.M."/>
        </authorList>
    </citation>
    <scope>NUCLEOTIDE SEQUENCE [LARGE SCALE GENOMIC DNA]</scope>
    <source>
        <tissue evidence="3">Leaves</tissue>
    </source>
</reference>
<proteinExistence type="predicted"/>
<evidence type="ECO:0000313" key="4">
    <source>
        <dbReference type="Proteomes" id="UP001341840"/>
    </source>
</evidence>
<dbReference type="EMBL" id="JASCZI010122138">
    <property type="protein sequence ID" value="MED6163771.1"/>
    <property type="molecule type" value="Genomic_DNA"/>
</dbReference>
<dbReference type="InterPro" id="IPR058594">
    <property type="entry name" value="PB1-like_dom_pln"/>
</dbReference>
<dbReference type="Proteomes" id="UP001341840">
    <property type="component" value="Unassembled WGS sequence"/>
</dbReference>
<comment type="caution">
    <text evidence="3">The sequence shown here is derived from an EMBL/GenBank/DDBJ whole genome shotgun (WGS) entry which is preliminary data.</text>
</comment>
<protein>
    <recommendedName>
        <fullName evidence="2">PB1-like domain-containing protein</fullName>
    </recommendedName>
</protein>
<feature type="non-terminal residue" evidence="3">
    <location>
        <position position="219"/>
    </location>
</feature>
<evidence type="ECO:0000313" key="3">
    <source>
        <dbReference type="EMBL" id="MED6163771.1"/>
    </source>
</evidence>